<dbReference type="PROSITE" id="PS51296">
    <property type="entry name" value="RIESKE"/>
    <property type="match status" value="1"/>
</dbReference>
<protein>
    <submittedName>
        <fullName evidence="6">Rieske (2Fe-2S) protein</fullName>
    </submittedName>
</protein>
<dbReference type="InterPro" id="IPR017941">
    <property type="entry name" value="Rieske_2Fe-2S"/>
</dbReference>
<keyword evidence="4" id="KW-0411">Iron-sulfur</keyword>
<dbReference type="Gene3D" id="2.102.10.10">
    <property type="entry name" value="Rieske [2Fe-2S] iron-sulphur domain"/>
    <property type="match status" value="1"/>
</dbReference>
<dbReference type="Proteomes" id="UP001597079">
    <property type="component" value="Unassembled WGS sequence"/>
</dbReference>
<gene>
    <name evidence="6" type="ORF">ACFSB2_17600</name>
</gene>
<evidence type="ECO:0000256" key="3">
    <source>
        <dbReference type="ARBA" id="ARBA00023004"/>
    </source>
</evidence>
<dbReference type="RefSeq" id="WP_377944420.1">
    <property type="nucleotide sequence ID" value="NZ_JBHUCX010000067.1"/>
</dbReference>
<dbReference type="EMBL" id="JBHUCX010000067">
    <property type="protein sequence ID" value="MFD1676517.1"/>
    <property type="molecule type" value="Genomic_DNA"/>
</dbReference>
<dbReference type="InterPro" id="IPR036922">
    <property type="entry name" value="Rieske_2Fe-2S_sf"/>
</dbReference>
<evidence type="ECO:0000256" key="1">
    <source>
        <dbReference type="ARBA" id="ARBA00022714"/>
    </source>
</evidence>
<name>A0ABW4JJF0_9BACL</name>
<keyword evidence="3" id="KW-0408">Iron</keyword>
<sequence length="113" mass="12592">MPTNWVLAGEEAEIRQKGVKVIPGSIAVFAHEDNFYAVENRCPHMGFPLHMAACATVFSLVTGITRDSMYVAAAPWIRLPTTCLPIRSRWKTVKFGSIRCLKPRKTSRNTSNA</sequence>
<evidence type="ECO:0000259" key="5">
    <source>
        <dbReference type="PROSITE" id="PS51296"/>
    </source>
</evidence>
<keyword evidence="2" id="KW-0479">Metal-binding</keyword>
<feature type="domain" description="Rieske" evidence="5">
    <location>
        <begin position="5"/>
        <end position="49"/>
    </location>
</feature>
<organism evidence="6 7">
    <name type="scientific">Alicyclobacillus fodiniaquatilis</name>
    <dbReference type="NCBI Taxonomy" id="1661150"/>
    <lineage>
        <taxon>Bacteria</taxon>
        <taxon>Bacillati</taxon>
        <taxon>Bacillota</taxon>
        <taxon>Bacilli</taxon>
        <taxon>Bacillales</taxon>
        <taxon>Alicyclobacillaceae</taxon>
        <taxon>Alicyclobacillus</taxon>
    </lineage>
</organism>
<evidence type="ECO:0000256" key="2">
    <source>
        <dbReference type="ARBA" id="ARBA00022723"/>
    </source>
</evidence>
<dbReference type="SUPFAM" id="SSF50022">
    <property type="entry name" value="ISP domain"/>
    <property type="match status" value="1"/>
</dbReference>
<evidence type="ECO:0000313" key="6">
    <source>
        <dbReference type="EMBL" id="MFD1676517.1"/>
    </source>
</evidence>
<reference evidence="7" key="1">
    <citation type="journal article" date="2019" name="Int. J. Syst. Evol. Microbiol.">
        <title>The Global Catalogue of Microorganisms (GCM) 10K type strain sequencing project: providing services to taxonomists for standard genome sequencing and annotation.</title>
        <authorList>
            <consortium name="The Broad Institute Genomics Platform"/>
            <consortium name="The Broad Institute Genome Sequencing Center for Infectious Disease"/>
            <person name="Wu L."/>
            <person name="Ma J."/>
        </authorList>
    </citation>
    <scope>NUCLEOTIDE SEQUENCE [LARGE SCALE GENOMIC DNA]</scope>
    <source>
        <strain evidence="7">CGMCC 1.12286</strain>
    </source>
</reference>
<evidence type="ECO:0000313" key="7">
    <source>
        <dbReference type="Proteomes" id="UP001597079"/>
    </source>
</evidence>
<keyword evidence="1" id="KW-0001">2Fe-2S</keyword>
<accession>A0ABW4JJF0</accession>
<evidence type="ECO:0000256" key="4">
    <source>
        <dbReference type="ARBA" id="ARBA00023014"/>
    </source>
</evidence>
<proteinExistence type="predicted"/>
<dbReference type="Pfam" id="PF00355">
    <property type="entry name" value="Rieske"/>
    <property type="match status" value="1"/>
</dbReference>
<comment type="caution">
    <text evidence="6">The sequence shown here is derived from an EMBL/GenBank/DDBJ whole genome shotgun (WGS) entry which is preliminary data.</text>
</comment>
<keyword evidence="7" id="KW-1185">Reference proteome</keyword>